<name>A0AAW0FUK5_9APHY</name>
<evidence type="ECO:0000313" key="2">
    <source>
        <dbReference type="EMBL" id="KAK7684516.1"/>
    </source>
</evidence>
<dbReference type="EMBL" id="JASBNA010000025">
    <property type="protein sequence ID" value="KAK7684516.1"/>
    <property type="molecule type" value="Genomic_DNA"/>
</dbReference>
<feature type="compositionally biased region" description="Pro residues" evidence="1">
    <location>
        <begin position="21"/>
        <end position="35"/>
    </location>
</feature>
<reference evidence="2 3" key="1">
    <citation type="submission" date="2022-09" db="EMBL/GenBank/DDBJ databases">
        <authorList>
            <person name="Palmer J.M."/>
        </authorList>
    </citation>
    <scope>NUCLEOTIDE SEQUENCE [LARGE SCALE GENOMIC DNA]</scope>
    <source>
        <strain evidence="2 3">DSM 7382</strain>
    </source>
</reference>
<dbReference type="Proteomes" id="UP001385951">
    <property type="component" value="Unassembled WGS sequence"/>
</dbReference>
<protein>
    <submittedName>
        <fullName evidence="2">Uncharacterized protein</fullName>
    </submittedName>
</protein>
<dbReference type="AlphaFoldDB" id="A0AAW0FUK5"/>
<comment type="caution">
    <text evidence="2">The sequence shown here is derived from an EMBL/GenBank/DDBJ whole genome shotgun (WGS) entry which is preliminary data.</text>
</comment>
<feature type="region of interest" description="Disordered" evidence="1">
    <location>
        <begin position="12"/>
        <end position="47"/>
    </location>
</feature>
<evidence type="ECO:0000256" key="1">
    <source>
        <dbReference type="SAM" id="MobiDB-lite"/>
    </source>
</evidence>
<proteinExistence type="predicted"/>
<sequence length="348" mass="39716">MGDQKNKWCFKRTNNVTQSIPMPPAAPPKPYPKPHQPQQRLERTQAVDTADVDTAKSRKGKHKIVEDCCSGLELARHLSRCIDYLPIVSESTSRVSRSVVRYQEPLPFSSVLDLQFPELFSRVDYESDIASQLSTTDFLSRPTSLSTLSSSSSSSSDSFMLHIVMSTTRPATGTATLVWSGLKHVPRLMPGKLTPELIASWYNTVMHYFCHKEIAENRKVISVTGRFDDPLIQHWFNNDLSLSALDFSAFLQDKKDHFEDWVMSLEHVNLLLEGTPGFYNNTRLHHHIGANAVRELRLACSRAEVLRIKDYKEWKEALSEIDARRLEECAIHFRDLEKMLNDRSRTGP</sequence>
<accession>A0AAW0FUK5</accession>
<keyword evidence="3" id="KW-1185">Reference proteome</keyword>
<gene>
    <name evidence="2" type="ORF">QCA50_012463</name>
</gene>
<evidence type="ECO:0000313" key="3">
    <source>
        <dbReference type="Proteomes" id="UP001385951"/>
    </source>
</evidence>
<organism evidence="2 3">
    <name type="scientific">Cerrena zonata</name>
    <dbReference type="NCBI Taxonomy" id="2478898"/>
    <lineage>
        <taxon>Eukaryota</taxon>
        <taxon>Fungi</taxon>
        <taxon>Dikarya</taxon>
        <taxon>Basidiomycota</taxon>
        <taxon>Agaricomycotina</taxon>
        <taxon>Agaricomycetes</taxon>
        <taxon>Polyporales</taxon>
        <taxon>Cerrenaceae</taxon>
        <taxon>Cerrena</taxon>
    </lineage>
</organism>